<feature type="coiled-coil region" evidence="1">
    <location>
        <begin position="29"/>
        <end position="56"/>
    </location>
</feature>
<comment type="caution">
    <text evidence="2">The sequence shown here is derived from an EMBL/GenBank/DDBJ whole genome shotgun (WGS) entry which is preliminary data.</text>
</comment>
<reference evidence="2 3" key="1">
    <citation type="submission" date="2018-08" db="EMBL/GenBank/DDBJ databases">
        <title>A genome reference for cultivated species of the human gut microbiota.</title>
        <authorList>
            <person name="Zou Y."/>
            <person name="Xue W."/>
            <person name="Luo G."/>
        </authorList>
    </citation>
    <scope>NUCLEOTIDE SEQUENCE [LARGE SCALE GENOMIC DNA]</scope>
    <source>
        <strain evidence="2 3">AM16-11</strain>
    </source>
</reference>
<sequence length="64" mass="7998">MYRVYHLTDEEKDKIVRCRWDGDTHYYDVFESQEECDQEQKRLDKIEAEYRKKKADYLKNCRGE</sequence>
<keyword evidence="1" id="KW-0175">Coiled coil</keyword>
<organism evidence="2 3">
    <name type="scientific">Agathobacter rectalis</name>
    <dbReference type="NCBI Taxonomy" id="39491"/>
    <lineage>
        <taxon>Bacteria</taxon>
        <taxon>Bacillati</taxon>
        <taxon>Bacillota</taxon>
        <taxon>Clostridia</taxon>
        <taxon>Lachnospirales</taxon>
        <taxon>Lachnospiraceae</taxon>
        <taxon>Agathobacter</taxon>
    </lineage>
</organism>
<evidence type="ECO:0000256" key="1">
    <source>
        <dbReference type="SAM" id="Coils"/>
    </source>
</evidence>
<gene>
    <name evidence="2" type="ORF">DW172_03500</name>
</gene>
<evidence type="ECO:0000313" key="2">
    <source>
        <dbReference type="EMBL" id="RHI25760.1"/>
    </source>
</evidence>
<proteinExistence type="predicted"/>
<protein>
    <submittedName>
        <fullName evidence="2">Uncharacterized protein</fullName>
    </submittedName>
</protein>
<accession>A0A414ZR82</accession>
<dbReference type="Proteomes" id="UP000285865">
    <property type="component" value="Unassembled WGS sequence"/>
</dbReference>
<name>A0A414ZR82_9FIRM</name>
<evidence type="ECO:0000313" key="3">
    <source>
        <dbReference type="Proteomes" id="UP000285865"/>
    </source>
</evidence>
<dbReference type="RefSeq" id="WP_118257236.1">
    <property type="nucleotide sequence ID" value="NZ_QRKN01000001.1"/>
</dbReference>
<dbReference type="EMBL" id="QRKN01000001">
    <property type="protein sequence ID" value="RHI25760.1"/>
    <property type="molecule type" value="Genomic_DNA"/>
</dbReference>
<dbReference type="AlphaFoldDB" id="A0A414ZR82"/>